<accession>A0ACA9SWL4</accession>
<evidence type="ECO:0000313" key="2">
    <source>
        <dbReference type="Proteomes" id="UP000789920"/>
    </source>
</evidence>
<proteinExistence type="predicted"/>
<protein>
    <submittedName>
        <fullName evidence="1">24257_t:CDS:1</fullName>
    </submittedName>
</protein>
<sequence length="60" mass="6902">MSLASSDRKNVERMTSDRKKVGRKRDGVFRLHKDRLEFGAIEAGRDLEGSRRGRLNELSI</sequence>
<feature type="non-terminal residue" evidence="1">
    <location>
        <position position="1"/>
    </location>
</feature>
<gene>
    <name evidence="1" type="ORF">RPERSI_LOCUS35511</name>
</gene>
<dbReference type="EMBL" id="CAJVQC010164612">
    <property type="protein sequence ID" value="CAG8849262.1"/>
    <property type="molecule type" value="Genomic_DNA"/>
</dbReference>
<name>A0ACA9SWL4_9GLOM</name>
<organism evidence="1 2">
    <name type="scientific">Racocetra persica</name>
    <dbReference type="NCBI Taxonomy" id="160502"/>
    <lineage>
        <taxon>Eukaryota</taxon>
        <taxon>Fungi</taxon>
        <taxon>Fungi incertae sedis</taxon>
        <taxon>Mucoromycota</taxon>
        <taxon>Glomeromycotina</taxon>
        <taxon>Glomeromycetes</taxon>
        <taxon>Diversisporales</taxon>
        <taxon>Gigasporaceae</taxon>
        <taxon>Racocetra</taxon>
    </lineage>
</organism>
<dbReference type="Proteomes" id="UP000789920">
    <property type="component" value="Unassembled WGS sequence"/>
</dbReference>
<reference evidence="1" key="1">
    <citation type="submission" date="2021-06" db="EMBL/GenBank/DDBJ databases">
        <authorList>
            <person name="Kallberg Y."/>
            <person name="Tangrot J."/>
            <person name="Rosling A."/>
        </authorList>
    </citation>
    <scope>NUCLEOTIDE SEQUENCE</scope>
    <source>
        <strain evidence="1">MA461A</strain>
    </source>
</reference>
<keyword evidence="2" id="KW-1185">Reference proteome</keyword>
<comment type="caution">
    <text evidence="1">The sequence shown here is derived from an EMBL/GenBank/DDBJ whole genome shotgun (WGS) entry which is preliminary data.</text>
</comment>
<evidence type="ECO:0000313" key="1">
    <source>
        <dbReference type="EMBL" id="CAG8849262.1"/>
    </source>
</evidence>